<keyword evidence="5 6" id="KW-0482">Metalloprotease</keyword>
<evidence type="ECO:0000313" key="9">
    <source>
        <dbReference type="EMBL" id="SEH54786.1"/>
    </source>
</evidence>
<dbReference type="GO" id="GO:0046872">
    <property type="term" value="F:metal ion binding"/>
    <property type="evidence" value="ECO:0007669"/>
    <property type="project" value="UniProtKB-KW"/>
</dbReference>
<feature type="transmembrane region" description="Helical" evidence="7">
    <location>
        <begin position="37"/>
        <end position="59"/>
    </location>
</feature>
<name>A0A1H6J3I1_MYCRU</name>
<keyword evidence="7" id="KW-0812">Transmembrane</keyword>
<organism evidence="9 10">
    <name type="scientific">Mycolicibacterium rutilum</name>
    <name type="common">Mycobacterium rutilum</name>
    <dbReference type="NCBI Taxonomy" id="370526"/>
    <lineage>
        <taxon>Bacteria</taxon>
        <taxon>Bacillati</taxon>
        <taxon>Actinomycetota</taxon>
        <taxon>Actinomycetes</taxon>
        <taxon>Mycobacteriales</taxon>
        <taxon>Mycobacteriaceae</taxon>
        <taxon>Mycolicibacterium</taxon>
    </lineage>
</organism>
<proteinExistence type="inferred from homology"/>
<keyword evidence="4 6" id="KW-0862">Zinc</keyword>
<dbReference type="EMBL" id="LT629971">
    <property type="protein sequence ID" value="SEH54786.1"/>
    <property type="molecule type" value="Genomic_DNA"/>
</dbReference>
<evidence type="ECO:0000259" key="8">
    <source>
        <dbReference type="Pfam" id="PF01435"/>
    </source>
</evidence>
<dbReference type="PANTHER" id="PTHR34978">
    <property type="entry name" value="POSSIBLE SENSOR-TRANSDUCER PROTEIN BLAR"/>
    <property type="match status" value="1"/>
</dbReference>
<keyword evidence="3 6" id="KW-0378">Hydrolase</keyword>
<reference evidence="10" key="1">
    <citation type="submission" date="2016-10" db="EMBL/GenBank/DDBJ databases">
        <authorList>
            <person name="Varghese N."/>
            <person name="Submissions S."/>
        </authorList>
    </citation>
    <scope>NUCLEOTIDE SEQUENCE [LARGE SCALE GENOMIC DNA]</scope>
    <source>
        <strain evidence="10">DSM 45405</strain>
    </source>
</reference>
<dbReference type="STRING" id="370526.SAMN04489835_1282"/>
<gene>
    <name evidence="9" type="ORF">SAMN04489835_1282</name>
</gene>
<sequence length="307" mass="32619">MMTTAVWLLLYGATLAWLAPPILGRMTASGISPRMGAAAWIAAVAAALVTWLVALALAIGATADSVHTGAVVTLCLELFGFSDHTRMAGPIGLLTLIVAATLTLGLVALRVCRCISRLRARSHEHAQAARIIGRPTGHPNVVMVEDDRPAAYCVVGRPNAIVVTSAALRSLSRSELKAVLAHENAHISGRHHYILMVLRAVALTLPRLPLFARAERCVAELLEMCADDTAARRVGTRPLLTGLIALAGHQPVAYDGLAAAATAVVTRAQRLVTPTRSHVQWRHRICLAAMICAVVAAPTLFQVLCHH</sequence>
<comment type="similarity">
    <text evidence="6">Belongs to the peptidase M48 family.</text>
</comment>
<dbReference type="InterPro" id="IPR001915">
    <property type="entry name" value="Peptidase_M48"/>
</dbReference>
<dbReference type="GO" id="GO:0004222">
    <property type="term" value="F:metalloendopeptidase activity"/>
    <property type="evidence" value="ECO:0007669"/>
    <property type="project" value="InterPro"/>
</dbReference>
<accession>A0A1H6J3I1</accession>
<evidence type="ECO:0000256" key="5">
    <source>
        <dbReference type="ARBA" id="ARBA00023049"/>
    </source>
</evidence>
<keyword evidence="7" id="KW-0472">Membrane</keyword>
<evidence type="ECO:0000313" key="10">
    <source>
        <dbReference type="Proteomes" id="UP000182915"/>
    </source>
</evidence>
<evidence type="ECO:0000256" key="6">
    <source>
        <dbReference type="RuleBase" id="RU003983"/>
    </source>
</evidence>
<dbReference type="AlphaFoldDB" id="A0A1H6J3I1"/>
<evidence type="ECO:0000256" key="3">
    <source>
        <dbReference type="ARBA" id="ARBA00022801"/>
    </source>
</evidence>
<dbReference type="GO" id="GO:0006508">
    <property type="term" value="P:proteolysis"/>
    <property type="evidence" value="ECO:0007669"/>
    <property type="project" value="UniProtKB-KW"/>
</dbReference>
<keyword evidence="1 6" id="KW-0645">Protease</keyword>
<evidence type="ECO:0000256" key="1">
    <source>
        <dbReference type="ARBA" id="ARBA00022670"/>
    </source>
</evidence>
<evidence type="ECO:0000256" key="4">
    <source>
        <dbReference type="ARBA" id="ARBA00022833"/>
    </source>
</evidence>
<protein>
    <submittedName>
        <fullName evidence="9">Peptidase family M48</fullName>
    </submittedName>
</protein>
<evidence type="ECO:0000256" key="7">
    <source>
        <dbReference type="SAM" id="Phobius"/>
    </source>
</evidence>
<keyword evidence="10" id="KW-1185">Reference proteome</keyword>
<dbReference type="Gene3D" id="3.30.2010.10">
    <property type="entry name" value="Metalloproteases ('zincins'), catalytic domain"/>
    <property type="match status" value="1"/>
</dbReference>
<comment type="cofactor">
    <cofactor evidence="6">
        <name>Zn(2+)</name>
        <dbReference type="ChEBI" id="CHEBI:29105"/>
    </cofactor>
    <text evidence="6">Binds 1 zinc ion per subunit.</text>
</comment>
<dbReference type="CDD" id="cd07326">
    <property type="entry name" value="M56_BlaR1_MecR1_like"/>
    <property type="match status" value="1"/>
</dbReference>
<feature type="transmembrane region" description="Helical" evidence="7">
    <location>
        <begin position="88"/>
        <end position="112"/>
    </location>
</feature>
<feature type="transmembrane region" description="Helical" evidence="7">
    <location>
        <begin position="285"/>
        <end position="304"/>
    </location>
</feature>
<keyword evidence="7" id="KW-1133">Transmembrane helix</keyword>
<feature type="domain" description="Peptidase M48" evidence="8">
    <location>
        <begin position="127"/>
        <end position="199"/>
    </location>
</feature>
<evidence type="ECO:0000256" key="2">
    <source>
        <dbReference type="ARBA" id="ARBA00022723"/>
    </source>
</evidence>
<dbReference type="Proteomes" id="UP000182915">
    <property type="component" value="Chromosome I"/>
</dbReference>
<dbReference type="PANTHER" id="PTHR34978:SF3">
    <property type="entry name" value="SLR0241 PROTEIN"/>
    <property type="match status" value="1"/>
</dbReference>
<keyword evidence="2" id="KW-0479">Metal-binding</keyword>
<dbReference type="Pfam" id="PF01435">
    <property type="entry name" value="Peptidase_M48"/>
    <property type="match status" value="1"/>
</dbReference>
<dbReference type="InterPro" id="IPR052173">
    <property type="entry name" value="Beta-lactam_resp_regulator"/>
</dbReference>